<accession>A0AAD2FHD6</accession>
<keyword evidence="2" id="KW-1185">Reference proteome</keyword>
<reference evidence="1" key="1">
    <citation type="submission" date="2023-08" db="EMBL/GenBank/DDBJ databases">
        <authorList>
            <person name="Audoor S."/>
            <person name="Bilcke G."/>
        </authorList>
    </citation>
    <scope>NUCLEOTIDE SEQUENCE</scope>
</reference>
<dbReference type="AlphaFoldDB" id="A0AAD2FHD6"/>
<evidence type="ECO:0000313" key="1">
    <source>
        <dbReference type="EMBL" id="CAJ1931782.1"/>
    </source>
</evidence>
<proteinExistence type="predicted"/>
<dbReference type="EMBL" id="CAKOGP040000180">
    <property type="protein sequence ID" value="CAJ1931782.1"/>
    <property type="molecule type" value="Genomic_DNA"/>
</dbReference>
<evidence type="ECO:0000313" key="2">
    <source>
        <dbReference type="Proteomes" id="UP001295423"/>
    </source>
</evidence>
<sequence length="312" mass="34333">MMGAKGDGVEIVYYLQNCCSDLNIGNKLSRLYHANIMAMAIGADFLYVCPTHKDTGNRGSIMSRLAQERIDSESDARHVVSKTKSVAEICDVCDSNHPHQCATGEIGLVVPIVIDDLQGTVRHASDYDEGSFDVALHYRCGDILGLHTEKYGILPHSTFVRLIQAKHDREDNISIVVLSNVLNGNKAGKNARSRDVLFAATCQILVDDLVEYLSQSFPNARISIPTNGSIAVDYFRLIRATSMAICGPSTFCLWPTLANPNAKILNSRLFPWIKQLDGSNSTVFDSVMLKPRKNQTILDMGVASILAWLRTS</sequence>
<organism evidence="1 2">
    <name type="scientific">Cylindrotheca closterium</name>
    <dbReference type="NCBI Taxonomy" id="2856"/>
    <lineage>
        <taxon>Eukaryota</taxon>
        <taxon>Sar</taxon>
        <taxon>Stramenopiles</taxon>
        <taxon>Ochrophyta</taxon>
        <taxon>Bacillariophyta</taxon>
        <taxon>Bacillariophyceae</taxon>
        <taxon>Bacillariophycidae</taxon>
        <taxon>Bacillariales</taxon>
        <taxon>Bacillariaceae</taxon>
        <taxon>Cylindrotheca</taxon>
    </lineage>
</organism>
<gene>
    <name evidence="1" type="ORF">CYCCA115_LOCUS2542</name>
</gene>
<comment type="caution">
    <text evidence="1">The sequence shown here is derived from an EMBL/GenBank/DDBJ whole genome shotgun (WGS) entry which is preliminary data.</text>
</comment>
<dbReference type="Proteomes" id="UP001295423">
    <property type="component" value="Unassembled WGS sequence"/>
</dbReference>
<protein>
    <submittedName>
        <fullName evidence="1">Uncharacterized protein</fullName>
    </submittedName>
</protein>
<name>A0AAD2FHD6_9STRA</name>